<comment type="caution">
    <text evidence="1">The sequence shown here is derived from an EMBL/GenBank/DDBJ whole genome shotgun (WGS) entry which is preliminary data.</text>
</comment>
<evidence type="ECO:0000313" key="1">
    <source>
        <dbReference type="EMBL" id="GFS62012.1"/>
    </source>
</evidence>
<dbReference type="Proteomes" id="UP000886998">
    <property type="component" value="Unassembled WGS sequence"/>
</dbReference>
<sequence>MLKTLILTDLSREICEELEVMRNPACFEVEVVAAELGEYLFNDKFEKEFKAFFDIFNLSEIKFAEFLLSQCIRLCDESEPTHFHFLLVVAFLKVLVINFFHEYQCFRILYISNFCLDVLYDRVFGKVFESKEFYDNFKLFCQEFLKRFPPDTEHREFKDSNDGKYYIDFVEERFNVNSNSFSLNESEVKSFEKHYSLESIAKREWPILSEKKIAEDAYFDVRKYYSSDCETCGSKCFNFLNFMNFL</sequence>
<dbReference type="EMBL" id="BMAV01027752">
    <property type="protein sequence ID" value="GFS62012.1"/>
    <property type="molecule type" value="Genomic_DNA"/>
</dbReference>
<name>A0A8X6IW18_9ARAC</name>
<keyword evidence="2" id="KW-1185">Reference proteome</keyword>
<evidence type="ECO:0000313" key="2">
    <source>
        <dbReference type="Proteomes" id="UP000886998"/>
    </source>
</evidence>
<accession>A0A8X6IW18</accession>
<gene>
    <name evidence="1" type="ORF">TNIN_322821</name>
</gene>
<proteinExistence type="predicted"/>
<reference evidence="1" key="1">
    <citation type="submission" date="2020-08" db="EMBL/GenBank/DDBJ databases">
        <title>Multicomponent nature underlies the extraordinary mechanical properties of spider dragline silk.</title>
        <authorList>
            <person name="Kono N."/>
            <person name="Nakamura H."/>
            <person name="Mori M."/>
            <person name="Yoshida Y."/>
            <person name="Ohtoshi R."/>
            <person name="Malay A.D."/>
            <person name="Moran D.A.P."/>
            <person name="Tomita M."/>
            <person name="Numata K."/>
            <person name="Arakawa K."/>
        </authorList>
    </citation>
    <scope>NUCLEOTIDE SEQUENCE</scope>
</reference>
<protein>
    <submittedName>
        <fullName evidence="1">Uncharacterized protein</fullName>
    </submittedName>
</protein>
<dbReference type="AlphaFoldDB" id="A0A8X6IW18"/>
<organism evidence="1 2">
    <name type="scientific">Trichonephila inaurata madagascariensis</name>
    <dbReference type="NCBI Taxonomy" id="2747483"/>
    <lineage>
        <taxon>Eukaryota</taxon>
        <taxon>Metazoa</taxon>
        <taxon>Ecdysozoa</taxon>
        <taxon>Arthropoda</taxon>
        <taxon>Chelicerata</taxon>
        <taxon>Arachnida</taxon>
        <taxon>Araneae</taxon>
        <taxon>Araneomorphae</taxon>
        <taxon>Entelegynae</taxon>
        <taxon>Araneoidea</taxon>
        <taxon>Nephilidae</taxon>
        <taxon>Trichonephila</taxon>
        <taxon>Trichonephila inaurata</taxon>
    </lineage>
</organism>